<dbReference type="InterPro" id="IPR021457">
    <property type="entry name" value="DUF3108"/>
</dbReference>
<organism evidence="1">
    <name type="scientific">marine metagenome</name>
    <dbReference type="NCBI Taxonomy" id="408172"/>
    <lineage>
        <taxon>unclassified sequences</taxon>
        <taxon>metagenomes</taxon>
        <taxon>ecological metagenomes</taxon>
    </lineage>
</organism>
<protein>
    <recommendedName>
        <fullName evidence="2">DUF3108 domain-containing protein</fullName>
    </recommendedName>
</protein>
<accession>A0A381ZVV5</accession>
<evidence type="ECO:0000313" key="1">
    <source>
        <dbReference type="EMBL" id="SVA92982.1"/>
    </source>
</evidence>
<proteinExistence type="predicted"/>
<evidence type="ECO:0008006" key="2">
    <source>
        <dbReference type="Google" id="ProtNLM"/>
    </source>
</evidence>
<dbReference type="EMBL" id="UINC01022740">
    <property type="protein sequence ID" value="SVA92982.1"/>
    <property type="molecule type" value="Genomic_DNA"/>
</dbReference>
<dbReference type="Pfam" id="PF11306">
    <property type="entry name" value="DUF3108"/>
    <property type="match status" value="1"/>
</dbReference>
<gene>
    <name evidence="1" type="ORF">METZ01_LOCUS145836</name>
</gene>
<reference evidence="1" key="1">
    <citation type="submission" date="2018-05" db="EMBL/GenBank/DDBJ databases">
        <authorList>
            <person name="Lanie J.A."/>
            <person name="Ng W.-L."/>
            <person name="Kazmierczak K.M."/>
            <person name="Andrzejewski T.M."/>
            <person name="Davidsen T.M."/>
            <person name="Wayne K.J."/>
            <person name="Tettelin H."/>
            <person name="Glass J.I."/>
            <person name="Rusch D."/>
            <person name="Podicherti R."/>
            <person name="Tsui H.-C.T."/>
            <person name="Winkler M.E."/>
        </authorList>
    </citation>
    <scope>NUCLEOTIDE SEQUENCE</scope>
</reference>
<dbReference type="AlphaFoldDB" id="A0A381ZVV5"/>
<name>A0A381ZVV5_9ZZZZ</name>
<sequence length="231" mass="26308">MILICFSKQVYGNSLPFRVGETLNYIAKFNFIPAGTATLKVVSLDTVNNIPSFHIQYSARTGSLADKLFKIRDQVDSWIDEKGLFIHHQVKTIRQGNYRKKSNTKLFYADSFAIVNNDSIPISGTVFDPYSLFYYLRTIPLILGETLNMITFDNGSFTDFQLRVEKRESLSGPAGTFKCLVINPFKDGKTLLKNEGDMTIWFSDDARRIPVQILVKLKYGTMKLKLKSFSL</sequence>